<proteinExistence type="predicted"/>
<feature type="region of interest" description="Disordered" evidence="1">
    <location>
        <begin position="490"/>
        <end position="522"/>
    </location>
</feature>
<name>A0A4Y2HDQ8_ARAVE</name>
<sequence length="787" mass="91854">MATDFKLEIFAYDIFQTAFMSHRLIKYKPSVFELYGDECFGAPSYAEVYDDLFHKAIFCRRELFQIVYKGELMYEKIESCKSPSDLFDYLINRCDQNYLFHNLNVFERMFATCAFVVSMCVHIYWYNIVDVISYGHLFWAIFYYQYTEEFYKEGGWNELKRVANTYDLLYEFLALFPENFDNYFSAIKEATVNYRHFKKVVFSKEQHVSKMWVRFRIENFENYVRIPVSYEISLNPIKIEFLLEELKQFCDPRSKEALQYTEQFRDSGSNLNFLNGFVSTTDDSDSDDISPERYQVKRVNEFVSKTDNSCNSVDDSDSENISGESSRVKRFNEFVLDTDDSSSSMDDSDSDDMPQERYQRRDFSAGMASEIFEAYAEIKTGDNDPSIRPLLLAHQNRIVDSFSGKLSNSSIECDKKLQRKHSGLNFEADVFDHLYKNEILKYEEKTFNEKALSTNTSELGLNAYSVNKHNIFAVEAMSQPFEQITEKSPNTEGLDFGHSIANYDRNPDNENETGITNNFNPRNATRHKEIANLVEDAYIVANQMDKSVWEAKSPQKNLRTQKELNFVNIHINIDGERKNTEENGNSYSDSKKREINKTAKSMNVLFTNLKTTSEWNAETSPDVAHNWKDFDLVNGYVSSDDEKENIKKISEFFDSRKREMAETINSMVASELHGKTSPNIAHNSKDSNHLNATVRSEDERKIIQEKVDALKKELDDPMFNQFSRTFLKSEDMEAIGYVRATLFTKEEMLEYSPESLKNSKKRTGNEQETSRKRFSPERKEIENEMFA</sequence>
<evidence type="ECO:0000313" key="3">
    <source>
        <dbReference type="Proteomes" id="UP000499080"/>
    </source>
</evidence>
<keyword evidence="3" id="KW-1185">Reference proteome</keyword>
<reference evidence="2 3" key="1">
    <citation type="journal article" date="2019" name="Sci. Rep.">
        <title>Orb-weaving spider Araneus ventricosus genome elucidates the spidroin gene catalogue.</title>
        <authorList>
            <person name="Kono N."/>
            <person name="Nakamura H."/>
            <person name="Ohtoshi R."/>
            <person name="Moran D.A.P."/>
            <person name="Shinohara A."/>
            <person name="Yoshida Y."/>
            <person name="Fujiwara M."/>
            <person name="Mori M."/>
            <person name="Tomita M."/>
            <person name="Arakawa K."/>
        </authorList>
    </citation>
    <scope>NUCLEOTIDE SEQUENCE [LARGE SCALE GENOMIC DNA]</scope>
</reference>
<dbReference type="AlphaFoldDB" id="A0A4Y2HDQ8"/>
<feature type="compositionally biased region" description="Polar residues" evidence="1">
    <location>
        <begin position="512"/>
        <end position="522"/>
    </location>
</feature>
<feature type="compositionally biased region" description="Basic and acidic residues" evidence="1">
    <location>
        <begin position="763"/>
        <end position="787"/>
    </location>
</feature>
<accession>A0A4Y2HDQ8</accession>
<organism evidence="2 3">
    <name type="scientific">Araneus ventricosus</name>
    <name type="common">Orbweaver spider</name>
    <name type="synonym">Epeira ventricosa</name>
    <dbReference type="NCBI Taxonomy" id="182803"/>
    <lineage>
        <taxon>Eukaryota</taxon>
        <taxon>Metazoa</taxon>
        <taxon>Ecdysozoa</taxon>
        <taxon>Arthropoda</taxon>
        <taxon>Chelicerata</taxon>
        <taxon>Arachnida</taxon>
        <taxon>Araneae</taxon>
        <taxon>Araneomorphae</taxon>
        <taxon>Entelegynae</taxon>
        <taxon>Araneoidea</taxon>
        <taxon>Araneidae</taxon>
        <taxon>Araneus</taxon>
    </lineage>
</organism>
<comment type="caution">
    <text evidence="2">The sequence shown here is derived from an EMBL/GenBank/DDBJ whole genome shotgun (WGS) entry which is preliminary data.</text>
</comment>
<evidence type="ECO:0000313" key="2">
    <source>
        <dbReference type="EMBL" id="GBM63409.1"/>
    </source>
</evidence>
<dbReference type="Proteomes" id="UP000499080">
    <property type="component" value="Unassembled WGS sequence"/>
</dbReference>
<feature type="region of interest" description="Disordered" evidence="1">
    <location>
        <begin position="750"/>
        <end position="787"/>
    </location>
</feature>
<evidence type="ECO:0000256" key="1">
    <source>
        <dbReference type="SAM" id="MobiDB-lite"/>
    </source>
</evidence>
<gene>
    <name evidence="2" type="ORF">AVEN_82262_1</name>
</gene>
<protein>
    <submittedName>
        <fullName evidence="2">Uncharacterized protein</fullName>
    </submittedName>
</protein>
<feature type="region of interest" description="Disordered" evidence="1">
    <location>
        <begin position="676"/>
        <end position="697"/>
    </location>
</feature>
<dbReference type="EMBL" id="BGPR01001866">
    <property type="protein sequence ID" value="GBM63409.1"/>
    <property type="molecule type" value="Genomic_DNA"/>
</dbReference>